<proteinExistence type="predicted"/>
<keyword evidence="1" id="KW-0732">Signal</keyword>
<dbReference type="EMBL" id="OU892280">
    <property type="protein sequence ID" value="CAG9768358.1"/>
    <property type="molecule type" value="Genomic_DNA"/>
</dbReference>
<accession>A0A9N9MNK5</accession>
<evidence type="ECO:0008006" key="4">
    <source>
        <dbReference type="Google" id="ProtNLM"/>
    </source>
</evidence>
<dbReference type="Proteomes" id="UP001152799">
    <property type="component" value="Chromosome 4"/>
</dbReference>
<dbReference type="Gene3D" id="3.15.10.30">
    <property type="entry name" value="Haemolymph juvenile hormone binding protein"/>
    <property type="match status" value="1"/>
</dbReference>
<evidence type="ECO:0000256" key="1">
    <source>
        <dbReference type="SAM" id="SignalP"/>
    </source>
</evidence>
<sequence>MRLIVAIFVSFCLFQTSAAISGSTLKLLIWAAEYGLKNLGTLDLLKSRDIHFNNAIANGSLACSKLSVYGLESLDVDLDKIQPTIEELAGGARNVTLNLNITIPKTVGIKVLEYKADVALPSDIPLYGKGNVRASTINLETYVHVNILLNGSNSTTLNELILKPTLGFVEISLTGFFNNPDRTLNLGISAALTAIANVVAAFWDIHVNCCSCALSTIVRAVLNNQVDPMAILNSLQADCKTICTPSDNAIVETLFRTENPLDLANYLASPAGLAKVQQYLDKFIE</sequence>
<protein>
    <recommendedName>
        <fullName evidence="4">Lipid-binding serum glycoprotein N-terminal domain-containing protein</fullName>
    </recommendedName>
</protein>
<organism evidence="2 3">
    <name type="scientific">Ceutorhynchus assimilis</name>
    <name type="common">cabbage seed weevil</name>
    <dbReference type="NCBI Taxonomy" id="467358"/>
    <lineage>
        <taxon>Eukaryota</taxon>
        <taxon>Metazoa</taxon>
        <taxon>Ecdysozoa</taxon>
        <taxon>Arthropoda</taxon>
        <taxon>Hexapoda</taxon>
        <taxon>Insecta</taxon>
        <taxon>Pterygota</taxon>
        <taxon>Neoptera</taxon>
        <taxon>Endopterygota</taxon>
        <taxon>Coleoptera</taxon>
        <taxon>Polyphaga</taxon>
        <taxon>Cucujiformia</taxon>
        <taxon>Curculionidae</taxon>
        <taxon>Ceutorhynchinae</taxon>
        <taxon>Ceutorhynchus</taxon>
    </lineage>
</organism>
<evidence type="ECO:0000313" key="2">
    <source>
        <dbReference type="EMBL" id="CAG9768358.1"/>
    </source>
</evidence>
<evidence type="ECO:0000313" key="3">
    <source>
        <dbReference type="Proteomes" id="UP001152799"/>
    </source>
</evidence>
<keyword evidence="3" id="KW-1185">Reference proteome</keyword>
<reference evidence="2" key="1">
    <citation type="submission" date="2022-01" db="EMBL/GenBank/DDBJ databases">
        <authorList>
            <person name="King R."/>
        </authorList>
    </citation>
    <scope>NUCLEOTIDE SEQUENCE</scope>
</reference>
<feature type="chain" id="PRO_5040423746" description="Lipid-binding serum glycoprotein N-terminal domain-containing protein" evidence="1">
    <location>
        <begin position="20"/>
        <end position="285"/>
    </location>
</feature>
<name>A0A9N9MNK5_9CUCU</name>
<gene>
    <name evidence="2" type="ORF">CEUTPL_LOCUS8902</name>
</gene>
<dbReference type="OrthoDB" id="6747947at2759"/>
<dbReference type="InterPro" id="IPR038606">
    <property type="entry name" value="To_sf"/>
</dbReference>
<dbReference type="AlphaFoldDB" id="A0A9N9MNK5"/>
<feature type="signal peptide" evidence="1">
    <location>
        <begin position="1"/>
        <end position="19"/>
    </location>
</feature>